<evidence type="ECO:0000313" key="3">
    <source>
        <dbReference type="Proteomes" id="UP000182375"/>
    </source>
</evidence>
<name>A0A1H4I709_9ACTN</name>
<dbReference type="GeneID" id="95509365"/>
<dbReference type="Proteomes" id="UP000182375">
    <property type="component" value="Unassembled WGS sequence"/>
</dbReference>
<sequence length="426" mass="47637">MGHYSYLVIGNYQYLYTRSHYDPELAALFSEDDRQYNPATEAPAEDWDEEGRSFGYFTTAHALRQRLQVQGYTSRRAHTDAVESLERWRARYDAEHELRERQEQEGKDDPFTDLTRRPRELADLLADIRSAIGPHQPIGAFDTPGEYLTYEDRFVEAAKDVDRLYWETDTRSVIRLLIDQAPDDTVVGLDLSALTGCCVHLNPAQPIAGPSRRRQLASLPADAPVIVLTEGSTDSRLLTKAMHITHPHLDGFIRFIDYTGPSAEGGVSALSRMVKAFIAAGVANRFVAIADNDTAAHTHLAELKSRQLPEGCRLLHYPDLPLLADYPVLDPTSSEMTRDDVNGIAGSLEMYLGRDVLTIDGSLAPVHLTAIHETKSHQGALSQHHKRRVQKAFDKKVKRARKGHPVDGSDWSGVHAIIESIVHAFD</sequence>
<feature type="domain" description="HEPN/Toprim N-terminal" evidence="1">
    <location>
        <begin position="1"/>
        <end position="104"/>
    </location>
</feature>
<organism evidence="2 3">
    <name type="scientific">Streptomyces misionensis</name>
    <dbReference type="NCBI Taxonomy" id="67331"/>
    <lineage>
        <taxon>Bacteria</taxon>
        <taxon>Bacillati</taxon>
        <taxon>Actinomycetota</taxon>
        <taxon>Actinomycetes</taxon>
        <taxon>Kitasatosporales</taxon>
        <taxon>Streptomycetaceae</taxon>
        <taxon>Streptomyces</taxon>
    </lineage>
</organism>
<evidence type="ECO:0000313" key="2">
    <source>
        <dbReference type="EMBL" id="SEB29869.1"/>
    </source>
</evidence>
<gene>
    <name evidence="2" type="ORF">SAMN04490357_0034</name>
</gene>
<dbReference type="Pfam" id="PF18871">
    <property type="entry name" value="HEPN_Toprim_N"/>
    <property type="match status" value="1"/>
</dbReference>
<proteinExistence type="predicted"/>
<evidence type="ECO:0000259" key="1">
    <source>
        <dbReference type="Pfam" id="PF18871"/>
    </source>
</evidence>
<accession>A0A1H4I709</accession>
<reference evidence="2 3" key="1">
    <citation type="submission" date="2016-10" db="EMBL/GenBank/DDBJ databases">
        <authorList>
            <person name="de Groot N.N."/>
        </authorList>
    </citation>
    <scope>NUCLEOTIDE SEQUENCE [LARGE SCALE GENOMIC DNA]</scope>
    <source>
        <strain evidence="2 3">DSM 40306</strain>
    </source>
</reference>
<dbReference type="InterPro" id="IPR041487">
    <property type="entry name" value="HEPN/Toprim-NTD1"/>
</dbReference>
<dbReference type="RefSeq" id="WP_074989925.1">
    <property type="nucleotide sequence ID" value="NZ_FNTD01000002.1"/>
</dbReference>
<protein>
    <recommendedName>
        <fullName evidence="1">HEPN/Toprim N-terminal domain-containing protein</fullName>
    </recommendedName>
</protein>
<dbReference type="EMBL" id="FNTD01000002">
    <property type="protein sequence ID" value="SEB29869.1"/>
    <property type="molecule type" value="Genomic_DNA"/>
</dbReference>
<dbReference type="AlphaFoldDB" id="A0A1H4I709"/>